<name>A0A4D7K1G7_9BACT</name>
<dbReference type="EMBL" id="CP028923">
    <property type="protein sequence ID" value="QCK16785.1"/>
    <property type="molecule type" value="Genomic_DNA"/>
</dbReference>
<dbReference type="RefSeq" id="WP_137092378.1">
    <property type="nucleotide sequence ID" value="NZ_CP028923.1"/>
</dbReference>
<feature type="domain" description="Transglutaminase-like" evidence="1">
    <location>
        <begin position="30"/>
        <end position="141"/>
    </location>
</feature>
<evidence type="ECO:0000259" key="1">
    <source>
        <dbReference type="Pfam" id="PF01841"/>
    </source>
</evidence>
<evidence type="ECO:0000313" key="3">
    <source>
        <dbReference type="Proteomes" id="UP000298616"/>
    </source>
</evidence>
<keyword evidence="3" id="KW-1185">Reference proteome</keyword>
<dbReference type="PANTHER" id="PTHR33490">
    <property type="entry name" value="BLR5614 PROTEIN-RELATED"/>
    <property type="match status" value="1"/>
</dbReference>
<dbReference type="Proteomes" id="UP000298616">
    <property type="component" value="Chromosome"/>
</dbReference>
<dbReference type="InterPro" id="IPR002931">
    <property type="entry name" value="Transglutaminase-like"/>
</dbReference>
<dbReference type="Pfam" id="PF01841">
    <property type="entry name" value="Transglut_core"/>
    <property type="match status" value="1"/>
</dbReference>
<accession>A0A4D7K1G7</accession>
<dbReference type="InterPro" id="IPR038765">
    <property type="entry name" value="Papain-like_cys_pep_sf"/>
</dbReference>
<gene>
    <name evidence="2" type="ORF">DCC35_19630</name>
</gene>
<evidence type="ECO:0000313" key="2">
    <source>
        <dbReference type="EMBL" id="QCK16785.1"/>
    </source>
</evidence>
<dbReference type="PANTHER" id="PTHR33490:SF3">
    <property type="entry name" value="CONSERVED INTEGRAL MEMBRANE PROTEIN"/>
    <property type="match status" value="1"/>
</dbReference>
<protein>
    <submittedName>
        <fullName evidence="2">Transglutaminase</fullName>
    </submittedName>
</protein>
<dbReference type="OrthoDB" id="9804872at2"/>
<reference evidence="2 3" key="1">
    <citation type="submission" date="2018-04" db="EMBL/GenBank/DDBJ databases">
        <title>Complete genome uncultured novel isolate.</title>
        <authorList>
            <person name="Merlino G."/>
        </authorList>
    </citation>
    <scope>NUCLEOTIDE SEQUENCE [LARGE SCALE GENOMIC DNA]</scope>
    <source>
        <strain evidence="3">R1DC9</strain>
    </source>
</reference>
<dbReference type="SUPFAM" id="SSF54001">
    <property type="entry name" value="Cysteine proteinases"/>
    <property type="match status" value="1"/>
</dbReference>
<sequence length="217" mass="25183">MASNELSKYLKPGIYIDSDHPAITNYIEKHTAGIPGIKNKITTLFYAVRDEFRYDPYQLDFSKEAIKASHLTTRNYGYCIEKSNLFTACARAMGIPARMGFANVRNHIGTEKLEKILKTNLLVFHGYSEIYLEDKWLKVTPVFNKELCDKLHVEPLDFDATGDAIFQQYNKKGSKFMEYLHNYGTFEDIPYDLLLSELARHYPHLKEEIINRTELIL</sequence>
<proteinExistence type="predicted"/>
<dbReference type="AlphaFoldDB" id="A0A4D7K1G7"/>
<dbReference type="Gene3D" id="3.10.620.30">
    <property type="match status" value="1"/>
</dbReference>
<dbReference type="KEGG" id="fpf:DCC35_19630"/>
<organism evidence="2 3">
    <name type="scientific">Mangrovivirga cuniculi</name>
    <dbReference type="NCBI Taxonomy" id="2715131"/>
    <lineage>
        <taxon>Bacteria</taxon>
        <taxon>Pseudomonadati</taxon>
        <taxon>Bacteroidota</taxon>
        <taxon>Cytophagia</taxon>
        <taxon>Cytophagales</taxon>
        <taxon>Mangrovivirgaceae</taxon>
        <taxon>Mangrovivirga</taxon>
    </lineage>
</organism>